<name>A0A5J4VGG4_9EUKA</name>
<evidence type="ECO:0000313" key="2">
    <source>
        <dbReference type="Proteomes" id="UP000324800"/>
    </source>
</evidence>
<sequence>MVRLYTSTHYNILNTMERNLYMMIMMGDFLQMDIVFMKRVSLPPKNGEVEFKNVEKFVSKYTKNNIPQHHSGRKVGRRPYKDIHLEVLKFQNDLGACKVFIKALNVGAKFAGVRLVVSSVLGLTPGCDIDAPRIYLLGIYLNIHVHALGIELPP</sequence>
<gene>
    <name evidence="1" type="ORF">EZS28_022853</name>
</gene>
<dbReference type="AlphaFoldDB" id="A0A5J4VGG4"/>
<comment type="caution">
    <text evidence="1">The sequence shown here is derived from an EMBL/GenBank/DDBJ whole genome shotgun (WGS) entry which is preliminary data.</text>
</comment>
<reference evidence="1 2" key="1">
    <citation type="submission" date="2019-03" db="EMBL/GenBank/DDBJ databases">
        <title>Single cell metagenomics reveals metabolic interactions within the superorganism composed of flagellate Streblomastix strix and complex community of Bacteroidetes bacteria on its surface.</title>
        <authorList>
            <person name="Treitli S.C."/>
            <person name="Kolisko M."/>
            <person name="Husnik F."/>
            <person name="Keeling P."/>
            <person name="Hampl V."/>
        </authorList>
    </citation>
    <scope>NUCLEOTIDE SEQUENCE [LARGE SCALE GENOMIC DNA]</scope>
    <source>
        <strain evidence="1">ST1C</strain>
    </source>
</reference>
<dbReference type="EMBL" id="SNRW01007217">
    <property type="protein sequence ID" value="KAA6381622.1"/>
    <property type="molecule type" value="Genomic_DNA"/>
</dbReference>
<accession>A0A5J4VGG4</accession>
<evidence type="ECO:0000313" key="1">
    <source>
        <dbReference type="EMBL" id="KAA6381622.1"/>
    </source>
</evidence>
<proteinExistence type="predicted"/>
<organism evidence="1 2">
    <name type="scientific">Streblomastix strix</name>
    <dbReference type="NCBI Taxonomy" id="222440"/>
    <lineage>
        <taxon>Eukaryota</taxon>
        <taxon>Metamonada</taxon>
        <taxon>Preaxostyla</taxon>
        <taxon>Oxymonadida</taxon>
        <taxon>Streblomastigidae</taxon>
        <taxon>Streblomastix</taxon>
    </lineage>
</organism>
<protein>
    <submittedName>
        <fullName evidence="1">Uncharacterized protein</fullName>
    </submittedName>
</protein>
<dbReference type="Proteomes" id="UP000324800">
    <property type="component" value="Unassembled WGS sequence"/>
</dbReference>
<feature type="non-terminal residue" evidence="1">
    <location>
        <position position="154"/>
    </location>
</feature>